<dbReference type="EMBL" id="BA000036">
    <property type="protein sequence ID" value="BAB98143.1"/>
    <property type="molecule type" value="Genomic_DNA"/>
</dbReference>
<dbReference type="BioCyc" id="CORYNE:G18NG-10312-MONOMER"/>
<dbReference type="HOGENOM" id="CLU_165991_0_0_11"/>
<evidence type="ECO:0000313" key="2">
    <source>
        <dbReference type="Proteomes" id="UP000000582"/>
    </source>
</evidence>
<dbReference type="KEGG" id="cgl:Cgl0750"/>
<reference evidence="2" key="1">
    <citation type="journal article" date="2003" name="Appl. Microbiol. Biotechnol.">
        <title>The Corynebacterium glutamicum genome: features and impacts on biotechnological processes.</title>
        <authorList>
            <person name="Ikeda M."/>
            <person name="Nakagawa S."/>
        </authorList>
    </citation>
    <scope>NUCLEOTIDE SEQUENCE [LARGE SCALE GENOMIC DNA]</scope>
    <source>
        <strain evidence="2">ATCC 13032 / DSM 20300 / BCRC 11384 / JCM 1318 / LMG 3730 / NCIMB 10025</strain>
    </source>
</reference>
<evidence type="ECO:0000313" key="1">
    <source>
        <dbReference type="EMBL" id="BAB98143.1"/>
    </source>
</evidence>
<dbReference type="Proteomes" id="UP000000582">
    <property type="component" value="Chromosome"/>
</dbReference>
<sequence>MVVGELPEGVKPELRPLSGRTKAFGGRYGSSVLMGAKVWFSRSGSASLVSVLPGESYLAWVWVVDVVVDVAISEVGRLGLDICQTIKPRAVAAKQPATMKTRARRVSVFIVVHLRSAVVV</sequence>
<protein>
    <submittedName>
        <fullName evidence="1">Hypothetical membrane protein</fullName>
    </submittedName>
</protein>
<keyword evidence="2" id="KW-1185">Reference proteome</keyword>
<organism evidence="1 2">
    <name type="scientific">Corynebacterium glutamicum (strain ATCC 13032 / DSM 20300 / JCM 1318 / BCRC 11384 / CCUG 27702 / LMG 3730 / NBRC 12168 / NCIMB 10025 / NRRL B-2784 / 534)</name>
    <dbReference type="NCBI Taxonomy" id="196627"/>
    <lineage>
        <taxon>Bacteria</taxon>
        <taxon>Bacillati</taxon>
        <taxon>Actinomycetota</taxon>
        <taxon>Actinomycetes</taxon>
        <taxon>Mycobacteriales</taxon>
        <taxon>Corynebacteriaceae</taxon>
        <taxon>Corynebacterium</taxon>
    </lineage>
</organism>
<proteinExistence type="predicted"/>
<name>Q8NSC6_CORGL</name>
<dbReference type="AlphaFoldDB" id="Q8NSC6"/>
<accession>Q8NSC6</accession>
<gene>
    <name evidence="1" type="ordered locus">Cgl0750</name>
</gene>